<organism evidence="2 3">
    <name type="scientific">Anaeramoeba ignava</name>
    <name type="common">Anaerobic marine amoeba</name>
    <dbReference type="NCBI Taxonomy" id="1746090"/>
    <lineage>
        <taxon>Eukaryota</taxon>
        <taxon>Metamonada</taxon>
        <taxon>Anaeramoebidae</taxon>
        <taxon>Anaeramoeba</taxon>
    </lineage>
</organism>
<accession>A0A9Q0LZ42</accession>
<evidence type="ECO:0000313" key="3">
    <source>
        <dbReference type="Proteomes" id="UP001149090"/>
    </source>
</evidence>
<protein>
    <submittedName>
        <fullName evidence="2">Uncharacterized protein</fullName>
    </submittedName>
</protein>
<comment type="caution">
    <text evidence="2">The sequence shown here is derived from an EMBL/GenBank/DDBJ whole genome shotgun (WGS) entry which is preliminary data.</text>
</comment>
<dbReference type="Proteomes" id="UP001149090">
    <property type="component" value="Unassembled WGS sequence"/>
</dbReference>
<proteinExistence type="predicted"/>
<feature type="coiled-coil region" evidence="1">
    <location>
        <begin position="320"/>
        <end position="354"/>
    </location>
</feature>
<reference evidence="2" key="1">
    <citation type="submission" date="2022-10" db="EMBL/GenBank/DDBJ databases">
        <title>Novel sulphate-reducing endosymbionts in the free-living metamonad Anaeramoeba.</title>
        <authorList>
            <person name="Jerlstrom-Hultqvist J."/>
            <person name="Cepicka I."/>
            <person name="Gallot-Lavallee L."/>
            <person name="Salas-Leiva D."/>
            <person name="Curtis B.A."/>
            <person name="Zahonova K."/>
            <person name="Pipaliya S."/>
            <person name="Dacks J."/>
            <person name="Roger A.J."/>
        </authorList>
    </citation>
    <scope>NUCLEOTIDE SEQUENCE</scope>
    <source>
        <strain evidence="2">BMAN</strain>
    </source>
</reference>
<dbReference type="EMBL" id="JAPDFW010000010">
    <property type="protein sequence ID" value="KAJ5080490.1"/>
    <property type="molecule type" value="Genomic_DNA"/>
</dbReference>
<keyword evidence="1" id="KW-0175">Coiled coil</keyword>
<dbReference type="AlphaFoldDB" id="A0A9Q0LZ42"/>
<sequence>MKKEIYLSETKLDEFCKQPKFKEYYCEDFCYVWNQYYLYKPNEKLILISPQTKLKEINETKEFLNIFEYFIQKYNKMIKILKQNFPSTNSQISYKKEIELIYEQEFPKILEIKKNEINSFIQENLIEEISSLHLIENFIQDQFKNIKFQKLQIKSTNFEEKGMKIEKEKLKQIKDKFEKNNFEQNKLSYKLRKDIIQELEHFRILPNSIYYLVILIEFLSKKEFKEEEEINKWKNLNIKTIITTKKIGKQIENQIPKFIHSILFGIIKDYIDECPNFANIKMNELIDLYKTLFKYFIDPCEKVDSKFKQHLSYQQKKEVIKFFEEESNILKNILENILRRIENLKIENDPEKENIFSFPDYALSQRLTEFFKELKLKYIIHLYRICYKIYQKKRRENNYY</sequence>
<keyword evidence="3" id="KW-1185">Reference proteome</keyword>
<evidence type="ECO:0000256" key="1">
    <source>
        <dbReference type="SAM" id="Coils"/>
    </source>
</evidence>
<gene>
    <name evidence="2" type="ORF">M0811_14085</name>
</gene>
<evidence type="ECO:0000313" key="2">
    <source>
        <dbReference type="EMBL" id="KAJ5080490.1"/>
    </source>
</evidence>
<name>A0A9Q0LZ42_ANAIG</name>